<keyword evidence="5" id="KW-0029">Amino-acid transport</keyword>
<evidence type="ECO:0000256" key="2">
    <source>
        <dbReference type="ARBA" id="ARBA00022448"/>
    </source>
</evidence>
<evidence type="ECO:0000256" key="3">
    <source>
        <dbReference type="ARBA" id="ARBA00022741"/>
    </source>
</evidence>
<keyword evidence="8" id="KW-1185">Reference proteome</keyword>
<dbReference type="GO" id="GO:0016887">
    <property type="term" value="F:ATP hydrolysis activity"/>
    <property type="evidence" value="ECO:0007669"/>
    <property type="project" value="InterPro"/>
</dbReference>
<dbReference type="RefSeq" id="WP_069306342.1">
    <property type="nucleotide sequence ID" value="NZ_MCRJ01000026.1"/>
</dbReference>
<evidence type="ECO:0000259" key="6">
    <source>
        <dbReference type="PROSITE" id="PS50893"/>
    </source>
</evidence>
<dbReference type="Proteomes" id="UP000094622">
    <property type="component" value="Unassembled WGS sequence"/>
</dbReference>
<dbReference type="Pfam" id="PF00005">
    <property type="entry name" value="ABC_tran"/>
    <property type="match status" value="1"/>
</dbReference>
<dbReference type="PROSITE" id="PS50893">
    <property type="entry name" value="ABC_TRANSPORTER_2"/>
    <property type="match status" value="1"/>
</dbReference>
<dbReference type="PANTHER" id="PTHR43820">
    <property type="entry name" value="HIGH-AFFINITY BRANCHED-CHAIN AMINO ACID TRANSPORT ATP-BINDING PROTEIN LIVF"/>
    <property type="match status" value="1"/>
</dbReference>
<proteinExistence type="inferred from homology"/>
<dbReference type="InterPro" id="IPR017871">
    <property type="entry name" value="ABC_transporter-like_CS"/>
</dbReference>
<protein>
    <submittedName>
        <fullName evidence="7">High-affinity branched-chain amino acid transport ATP-binding protein LivF</fullName>
    </submittedName>
</protein>
<feature type="domain" description="ABC transporter" evidence="6">
    <location>
        <begin position="2"/>
        <end position="233"/>
    </location>
</feature>
<dbReference type="EMBL" id="MCRJ01000026">
    <property type="protein sequence ID" value="ODN71242.1"/>
    <property type="molecule type" value="Genomic_DNA"/>
</dbReference>
<comment type="similarity">
    <text evidence="1">Belongs to the ABC transporter superfamily.</text>
</comment>
<keyword evidence="3" id="KW-0547">Nucleotide-binding</keyword>
<dbReference type="GO" id="GO:0015807">
    <property type="term" value="P:L-amino acid transport"/>
    <property type="evidence" value="ECO:0007669"/>
    <property type="project" value="TreeGrafter"/>
</dbReference>
<evidence type="ECO:0000256" key="4">
    <source>
        <dbReference type="ARBA" id="ARBA00022840"/>
    </source>
</evidence>
<dbReference type="PANTHER" id="PTHR43820:SF4">
    <property type="entry name" value="HIGH-AFFINITY BRANCHED-CHAIN AMINO ACID TRANSPORT ATP-BINDING PROTEIN LIVF"/>
    <property type="match status" value="1"/>
</dbReference>
<name>A0A1E3H4K2_9HYPH</name>
<dbReference type="SMART" id="SM00382">
    <property type="entry name" value="AAA"/>
    <property type="match status" value="1"/>
</dbReference>
<dbReference type="GO" id="GO:0015658">
    <property type="term" value="F:branched-chain amino acid transmembrane transporter activity"/>
    <property type="evidence" value="ECO:0007669"/>
    <property type="project" value="TreeGrafter"/>
</dbReference>
<dbReference type="CDD" id="cd03224">
    <property type="entry name" value="ABC_TM1139_LivF_branched"/>
    <property type="match status" value="1"/>
</dbReference>
<keyword evidence="4 7" id="KW-0067">ATP-binding</keyword>
<evidence type="ECO:0000313" key="7">
    <source>
        <dbReference type="EMBL" id="ODN71242.1"/>
    </source>
</evidence>
<sequence>MLSIAGLAAGYGRKQILSGIDLEVRAGEIVVVLGANGAGKTTLLNAVSGMCRINAGRITFKGTDITAMRPDRIAAAGLSHCPEGRQIFQRLTVEENLVVAHVGRGGKSFETLREEAFALFPILRERRNSAASRLSGGQQQMLAIGRALMAEPDLVMLDEPSLGLAPKLITQIFQIVLDLAAAGISILLVEQNVRLALELGDYGYALESGRLRVEGGAQKLAADPRLAEVYLAGGDKGAVHA</sequence>
<keyword evidence="2" id="KW-0813">Transport</keyword>
<reference evidence="7 8" key="1">
    <citation type="submission" date="2016-07" db="EMBL/GenBank/DDBJ databases">
        <title>Draft Genome Sequence of Methylobrevis pamukkalensis PK2.</title>
        <authorList>
            <person name="Vasilenko O.V."/>
            <person name="Doronina N.V."/>
            <person name="Shmareva M.N."/>
            <person name="Tarlachkov S.V."/>
            <person name="Mustakhimov I."/>
            <person name="Trotsenko Y.A."/>
        </authorList>
    </citation>
    <scope>NUCLEOTIDE SEQUENCE [LARGE SCALE GENOMIC DNA]</scope>
    <source>
        <strain evidence="7 8">PK2</strain>
    </source>
</reference>
<organism evidence="7 8">
    <name type="scientific">Methylobrevis pamukkalensis</name>
    <dbReference type="NCBI Taxonomy" id="1439726"/>
    <lineage>
        <taxon>Bacteria</taxon>
        <taxon>Pseudomonadati</taxon>
        <taxon>Pseudomonadota</taxon>
        <taxon>Alphaproteobacteria</taxon>
        <taxon>Hyphomicrobiales</taxon>
        <taxon>Pleomorphomonadaceae</taxon>
        <taxon>Methylobrevis</taxon>
    </lineage>
</organism>
<dbReference type="InterPro" id="IPR003593">
    <property type="entry name" value="AAA+_ATPase"/>
</dbReference>
<dbReference type="InterPro" id="IPR052156">
    <property type="entry name" value="BCAA_Transport_ATP-bd_LivF"/>
</dbReference>
<dbReference type="SUPFAM" id="SSF52540">
    <property type="entry name" value="P-loop containing nucleoside triphosphate hydrolases"/>
    <property type="match status" value="1"/>
</dbReference>
<evidence type="ECO:0000313" key="8">
    <source>
        <dbReference type="Proteomes" id="UP000094622"/>
    </source>
</evidence>
<comment type="caution">
    <text evidence="7">The sequence shown here is derived from an EMBL/GenBank/DDBJ whole genome shotgun (WGS) entry which is preliminary data.</text>
</comment>
<gene>
    <name evidence="7" type="primary">livF_3</name>
    <name evidence="7" type="ORF">A6302_01439</name>
</gene>
<evidence type="ECO:0000256" key="5">
    <source>
        <dbReference type="ARBA" id="ARBA00022970"/>
    </source>
</evidence>
<dbReference type="PATRIC" id="fig|1439726.3.peg.1511"/>
<evidence type="ECO:0000256" key="1">
    <source>
        <dbReference type="ARBA" id="ARBA00005417"/>
    </source>
</evidence>
<dbReference type="InterPro" id="IPR003439">
    <property type="entry name" value="ABC_transporter-like_ATP-bd"/>
</dbReference>
<dbReference type="Gene3D" id="3.40.50.300">
    <property type="entry name" value="P-loop containing nucleotide triphosphate hydrolases"/>
    <property type="match status" value="1"/>
</dbReference>
<accession>A0A1E3H4K2</accession>
<dbReference type="PROSITE" id="PS00211">
    <property type="entry name" value="ABC_TRANSPORTER_1"/>
    <property type="match status" value="1"/>
</dbReference>
<dbReference type="AlphaFoldDB" id="A0A1E3H4K2"/>
<dbReference type="InterPro" id="IPR027417">
    <property type="entry name" value="P-loop_NTPase"/>
</dbReference>
<dbReference type="GO" id="GO:0005524">
    <property type="term" value="F:ATP binding"/>
    <property type="evidence" value="ECO:0007669"/>
    <property type="project" value="UniProtKB-KW"/>
</dbReference>